<protein>
    <submittedName>
        <fullName evidence="1">Uncharacterized protein</fullName>
    </submittedName>
</protein>
<reference evidence="1" key="1">
    <citation type="submission" date="2023-04" db="EMBL/GenBank/DDBJ databases">
        <title>A chromosome-level genome assembly of the parasitoid wasp Eretmocerus hayati.</title>
        <authorList>
            <person name="Zhong Y."/>
            <person name="Liu S."/>
            <person name="Liu Y."/>
        </authorList>
    </citation>
    <scope>NUCLEOTIDE SEQUENCE</scope>
    <source>
        <strain evidence="1">ZJU_SS_LIU_2023</strain>
    </source>
</reference>
<gene>
    <name evidence="1" type="ORF">QAD02_007640</name>
</gene>
<organism evidence="1 2">
    <name type="scientific">Eretmocerus hayati</name>
    <dbReference type="NCBI Taxonomy" id="131215"/>
    <lineage>
        <taxon>Eukaryota</taxon>
        <taxon>Metazoa</taxon>
        <taxon>Ecdysozoa</taxon>
        <taxon>Arthropoda</taxon>
        <taxon>Hexapoda</taxon>
        <taxon>Insecta</taxon>
        <taxon>Pterygota</taxon>
        <taxon>Neoptera</taxon>
        <taxon>Endopterygota</taxon>
        <taxon>Hymenoptera</taxon>
        <taxon>Apocrita</taxon>
        <taxon>Proctotrupomorpha</taxon>
        <taxon>Chalcidoidea</taxon>
        <taxon>Aphelinidae</taxon>
        <taxon>Aphelininae</taxon>
        <taxon>Eretmocerus</taxon>
    </lineage>
</organism>
<name>A0ACC2N4A1_9HYME</name>
<proteinExistence type="predicted"/>
<evidence type="ECO:0000313" key="2">
    <source>
        <dbReference type="Proteomes" id="UP001239111"/>
    </source>
</evidence>
<sequence length="301" mass="33755">MASTCSERAPEQDENYYNGISNTYEKLSGSRIPNHLRRILKDEGFARGPVCLSEITRSDIDNLGAYVRSERYEVPDGADSRLYLGEYRREHKDKFKINEGQRIMLMNLRTVFSKHSTTWWANQAKRNAGTPNNSTQTGQRQSDQVDEDSLLTDIQKSLFQKDIVRLLNRCPSFNSDPKILKPFGTMKVLFGGSFKTPTASAKCPICAVNITLPFRKASFNIGNFKRHYTKIHMESDTKGGLSDEGGASGVSAPKKPRQVNNETETTEAETHEPSAPVLEARLEGSVENSRPLSTVLRMVLC</sequence>
<comment type="caution">
    <text evidence="1">The sequence shown here is derived from an EMBL/GenBank/DDBJ whole genome shotgun (WGS) entry which is preliminary data.</text>
</comment>
<accession>A0ACC2N4A1</accession>
<dbReference type="Proteomes" id="UP001239111">
    <property type="component" value="Chromosome 4"/>
</dbReference>
<evidence type="ECO:0000313" key="1">
    <source>
        <dbReference type="EMBL" id="KAJ8665978.1"/>
    </source>
</evidence>
<dbReference type="EMBL" id="CM056744">
    <property type="protein sequence ID" value="KAJ8665978.1"/>
    <property type="molecule type" value="Genomic_DNA"/>
</dbReference>
<keyword evidence="2" id="KW-1185">Reference proteome</keyword>